<evidence type="ECO:0000313" key="3">
    <source>
        <dbReference type="Proteomes" id="UP001175227"/>
    </source>
</evidence>
<dbReference type="EMBL" id="JAUEPR010000015">
    <property type="protein sequence ID" value="KAK0477817.1"/>
    <property type="molecule type" value="Genomic_DNA"/>
</dbReference>
<sequence>MWKNSSPESAGITADPFLDTRQTAICLKADWYCYFGFICIAAICIRLELLRFERKRSRESRKKDITMISKGHCPFTLSTEPSSSPRTMHRIEQTDAIVTSEATTQVLVQLYSASSNVRPLHSTYGTLAESAAEVEDKSEHGGAELCSATRVLVDASTSIKVMDTLVFSSRWA</sequence>
<evidence type="ECO:0000313" key="2">
    <source>
        <dbReference type="EMBL" id="KAK0477817.1"/>
    </source>
</evidence>
<keyword evidence="1" id="KW-0812">Transmembrane</keyword>
<protein>
    <submittedName>
        <fullName evidence="2">Uncharacterized protein</fullName>
    </submittedName>
</protein>
<organism evidence="2 3">
    <name type="scientific">Armillaria novae-zelandiae</name>
    <dbReference type="NCBI Taxonomy" id="153914"/>
    <lineage>
        <taxon>Eukaryota</taxon>
        <taxon>Fungi</taxon>
        <taxon>Dikarya</taxon>
        <taxon>Basidiomycota</taxon>
        <taxon>Agaricomycotina</taxon>
        <taxon>Agaricomycetes</taxon>
        <taxon>Agaricomycetidae</taxon>
        <taxon>Agaricales</taxon>
        <taxon>Marasmiineae</taxon>
        <taxon>Physalacriaceae</taxon>
        <taxon>Armillaria</taxon>
    </lineage>
</organism>
<comment type="caution">
    <text evidence="2">The sequence shown here is derived from an EMBL/GenBank/DDBJ whole genome shotgun (WGS) entry which is preliminary data.</text>
</comment>
<name>A0AA39P591_9AGAR</name>
<gene>
    <name evidence="2" type="ORF">IW261DRAFT_1420669</name>
</gene>
<keyword evidence="1" id="KW-1133">Transmembrane helix</keyword>
<dbReference type="Proteomes" id="UP001175227">
    <property type="component" value="Unassembled WGS sequence"/>
</dbReference>
<accession>A0AA39P591</accession>
<evidence type="ECO:0000256" key="1">
    <source>
        <dbReference type="SAM" id="Phobius"/>
    </source>
</evidence>
<feature type="transmembrane region" description="Helical" evidence="1">
    <location>
        <begin position="31"/>
        <end position="52"/>
    </location>
</feature>
<dbReference type="AlphaFoldDB" id="A0AA39P591"/>
<reference evidence="2" key="1">
    <citation type="submission" date="2023-06" db="EMBL/GenBank/DDBJ databases">
        <authorList>
            <consortium name="Lawrence Berkeley National Laboratory"/>
            <person name="Ahrendt S."/>
            <person name="Sahu N."/>
            <person name="Indic B."/>
            <person name="Wong-Bajracharya J."/>
            <person name="Merenyi Z."/>
            <person name="Ke H.-M."/>
            <person name="Monk M."/>
            <person name="Kocsube S."/>
            <person name="Drula E."/>
            <person name="Lipzen A."/>
            <person name="Balint B."/>
            <person name="Henrissat B."/>
            <person name="Andreopoulos B."/>
            <person name="Martin F.M."/>
            <person name="Harder C.B."/>
            <person name="Rigling D."/>
            <person name="Ford K.L."/>
            <person name="Foster G.D."/>
            <person name="Pangilinan J."/>
            <person name="Papanicolaou A."/>
            <person name="Barry K."/>
            <person name="LaButti K."/>
            <person name="Viragh M."/>
            <person name="Koriabine M."/>
            <person name="Yan M."/>
            <person name="Riley R."/>
            <person name="Champramary S."/>
            <person name="Plett K.L."/>
            <person name="Tsai I.J."/>
            <person name="Slot J."/>
            <person name="Sipos G."/>
            <person name="Plett J."/>
            <person name="Nagy L.G."/>
            <person name="Grigoriev I.V."/>
        </authorList>
    </citation>
    <scope>NUCLEOTIDE SEQUENCE</scope>
    <source>
        <strain evidence="2">ICMP 16352</strain>
    </source>
</reference>
<keyword evidence="3" id="KW-1185">Reference proteome</keyword>
<proteinExistence type="predicted"/>
<keyword evidence="1" id="KW-0472">Membrane</keyword>